<comment type="caution">
    <text evidence="2">The sequence shown here is derived from an EMBL/GenBank/DDBJ whole genome shotgun (WGS) entry which is preliminary data.</text>
</comment>
<feature type="compositionally biased region" description="Polar residues" evidence="1">
    <location>
        <begin position="56"/>
        <end position="79"/>
    </location>
</feature>
<proteinExistence type="predicted"/>
<evidence type="ECO:0000313" key="2">
    <source>
        <dbReference type="EMBL" id="KAK8584376.1"/>
    </source>
</evidence>
<gene>
    <name evidence="2" type="ORF">V6N12_068620</name>
</gene>
<reference evidence="2 3" key="1">
    <citation type="journal article" date="2024" name="G3 (Bethesda)">
        <title>Genome assembly of Hibiscus sabdariffa L. provides insights into metabolisms of medicinal natural products.</title>
        <authorList>
            <person name="Kim T."/>
        </authorList>
    </citation>
    <scope>NUCLEOTIDE SEQUENCE [LARGE SCALE GENOMIC DNA]</scope>
    <source>
        <strain evidence="2">TK-2024</strain>
        <tissue evidence="2">Old leaves</tissue>
    </source>
</reference>
<organism evidence="2 3">
    <name type="scientific">Hibiscus sabdariffa</name>
    <name type="common">roselle</name>
    <dbReference type="NCBI Taxonomy" id="183260"/>
    <lineage>
        <taxon>Eukaryota</taxon>
        <taxon>Viridiplantae</taxon>
        <taxon>Streptophyta</taxon>
        <taxon>Embryophyta</taxon>
        <taxon>Tracheophyta</taxon>
        <taxon>Spermatophyta</taxon>
        <taxon>Magnoliopsida</taxon>
        <taxon>eudicotyledons</taxon>
        <taxon>Gunneridae</taxon>
        <taxon>Pentapetalae</taxon>
        <taxon>rosids</taxon>
        <taxon>malvids</taxon>
        <taxon>Malvales</taxon>
        <taxon>Malvaceae</taxon>
        <taxon>Malvoideae</taxon>
        <taxon>Hibiscus</taxon>
    </lineage>
</organism>
<sequence length="79" mass="8728">MNKMDLEGWKQASETEARCPLSKTTGYTNRKGSCDSGSNYLNDERRCDDDGLIDGENSSVSTAATHNHNTQQQGSKTER</sequence>
<dbReference type="EMBL" id="JBBPBM010000005">
    <property type="protein sequence ID" value="KAK8584376.1"/>
    <property type="molecule type" value="Genomic_DNA"/>
</dbReference>
<feature type="region of interest" description="Disordered" evidence="1">
    <location>
        <begin position="1"/>
        <end position="79"/>
    </location>
</feature>
<name>A0ABR2FQL9_9ROSI</name>
<feature type="compositionally biased region" description="Polar residues" evidence="1">
    <location>
        <begin position="22"/>
        <end position="41"/>
    </location>
</feature>
<dbReference type="Proteomes" id="UP001472677">
    <property type="component" value="Unassembled WGS sequence"/>
</dbReference>
<accession>A0ABR2FQL9</accession>
<evidence type="ECO:0000256" key="1">
    <source>
        <dbReference type="SAM" id="MobiDB-lite"/>
    </source>
</evidence>
<keyword evidence="3" id="KW-1185">Reference proteome</keyword>
<evidence type="ECO:0000313" key="3">
    <source>
        <dbReference type="Proteomes" id="UP001472677"/>
    </source>
</evidence>
<protein>
    <submittedName>
        <fullName evidence="2">Uncharacterized protein</fullName>
    </submittedName>
</protein>
<feature type="compositionally biased region" description="Basic and acidic residues" evidence="1">
    <location>
        <begin position="1"/>
        <end position="17"/>
    </location>
</feature>